<gene>
    <name evidence="1" type="ORF">FB45DRAFT_801323</name>
</gene>
<protein>
    <submittedName>
        <fullName evidence="1">Uncharacterized protein</fullName>
    </submittedName>
</protein>
<name>A0AAD7BCB0_9AGAR</name>
<dbReference type="AlphaFoldDB" id="A0AAD7BCB0"/>
<evidence type="ECO:0000313" key="1">
    <source>
        <dbReference type="EMBL" id="KAJ7616505.1"/>
    </source>
</evidence>
<dbReference type="Proteomes" id="UP001221142">
    <property type="component" value="Unassembled WGS sequence"/>
</dbReference>
<comment type="caution">
    <text evidence="1">The sequence shown here is derived from an EMBL/GenBank/DDBJ whole genome shotgun (WGS) entry which is preliminary data.</text>
</comment>
<accession>A0AAD7BCB0</accession>
<dbReference type="EMBL" id="JARKIF010000022">
    <property type="protein sequence ID" value="KAJ7616505.1"/>
    <property type="molecule type" value="Genomic_DNA"/>
</dbReference>
<reference evidence="1" key="1">
    <citation type="submission" date="2023-03" db="EMBL/GenBank/DDBJ databases">
        <title>Massive genome expansion in bonnet fungi (Mycena s.s.) driven by repeated elements and novel gene families across ecological guilds.</title>
        <authorList>
            <consortium name="Lawrence Berkeley National Laboratory"/>
            <person name="Harder C.B."/>
            <person name="Miyauchi S."/>
            <person name="Viragh M."/>
            <person name="Kuo A."/>
            <person name="Thoen E."/>
            <person name="Andreopoulos B."/>
            <person name="Lu D."/>
            <person name="Skrede I."/>
            <person name="Drula E."/>
            <person name="Henrissat B."/>
            <person name="Morin E."/>
            <person name="Kohler A."/>
            <person name="Barry K."/>
            <person name="LaButti K."/>
            <person name="Morin E."/>
            <person name="Salamov A."/>
            <person name="Lipzen A."/>
            <person name="Mereny Z."/>
            <person name="Hegedus B."/>
            <person name="Baldrian P."/>
            <person name="Stursova M."/>
            <person name="Weitz H."/>
            <person name="Taylor A."/>
            <person name="Grigoriev I.V."/>
            <person name="Nagy L.G."/>
            <person name="Martin F."/>
            <person name="Kauserud H."/>
        </authorList>
    </citation>
    <scope>NUCLEOTIDE SEQUENCE</scope>
    <source>
        <strain evidence="1">9284</strain>
    </source>
</reference>
<proteinExistence type="predicted"/>
<keyword evidence="2" id="KW-1185">Reference proteome</keyword>
<evidence type="ECO:0000313" key="2">
    <source>
        <dbReference type="Proteomes" id="UP001221142"/>
    </source>
</evidence>
<organism evidence="1 2">
    <name type="scientific">Roridomyces roridus</name>
    <dbReference type="NCBI Taxonomy" id="1738132"/>
    <lineage>
        <taxon>Eukaryota</taxon>
        <taxon>Fungi</taxon>
        <taxon>Dikarya</taxon>
        <taxon>Basidiomycota</taxon>
        <taxon>Agaricomycotina</taxon>
        <taxon>Agaricomycetes</taxon>
        <taxon>Agaricomycetidae</taxon>
        <taxon>Agaricales</taxon>
        <taxon>Marasmiineae</taxon>
        <taxon>Mycenaceae</taxon>
        <taxon>Roridomyces</taxon>
    </lineage>
</organism>
<sequence>MTRMPLEIASDILLRCLPSEPSSQPSDVPQSFSSSRALGRILPVPHPRHHGRSGFSVISHAAIRLPEVIIYRGYSNMMQPPPRTEQHRKYLHALNTRLVERPALIMAPPSAATRIKPPPLKVVLQERWNQEITALFEGLTD</sequence>